<sequence>MQSGTYVPECQPSTSSANQFGHAGKQQGWMGGVQGMEMAGGMAVSHQQYGQASGYRIVQREDGQQIAYVDQQQEMLTEMGGQYVNAAAQNEGGYYNPVQPPPQLMSNGPDMLSNPNNASNQARRMPAPKPAAKKSGSARQHHKLDHFLICLSHFGSVMEKIFANTGDMNAAVSLMAEQEATGMDLSMQIKSVEEESAEPTSQHHHGSTLPIHSSAKPCTTPIHPTQPLQTTRQKQVEEKPPQAKQDPPPTTPTPPSLLMLLQGNKK</sequence>
<feature type="region of interest" description="Disordered" evidence="1">
    <location>
        <begin position="1"/>
        <end position="23"/>
    </location>
</feature>
<evidence type="ECO:0000313" key="2">
    <source>
        <dbReference type="Proteomes" id="UP000887574"/>
    </source>
</evidence>
<organism evidence="2 3">
    <name type="scientific">Ditylenchus dipsaci</name>
    <dbReference type="NCBI Taxonomy" id="166011"/>
    <lineage>
        <taxon>Eukaryota</taxon>
        <taxon>Metazoa</taxon>
        <taxon>Ecdysozoa</taxon>
        <taxon>Nematoda</taxon>
        <taxon>Chromadorea</taxon>
        <taxon>Rhabditida</taxon>
        <taxon>Tylenchina</taxon>
        <taxon>Tylenchomorpha</taxon>
        <taxon>Sphaerularioidea</taxon>
        <taxon>Anguinidae</taxon>
        <taxon>Anguininae</taxon>
        <taxon>Ditylenchus</taxon>
    </lineage>
</organism>
<feature type="compositionally biased region" description="Polar residues" evidence="1">
    <location>
        <begin position="222"/>
        <end position="233"/>
    </location>
</feature>
<feature type="compositionally biased region" description="Polar residues" evidence="1">
    <location>
        <begin position="113"/>
        <end position="122"/>
    </location>
</feature>
<dbReference type="AlphaFoldDB" id="A0A915D4N4"/>
<keyword evidence="2" id="KW-1185">Reference proteome</keyword>
<dbReference type="Proteomes" id="UP000887574">
    <property type="component" value="Unplaced"/>
</dbReference>
<accession>A0A915D4N4</accession>
<proteinExistence type="predicted"/>
<evidence type="ECO:0000256" key="1">
    <source>
        <dbReference type="SAM" id="MobiDB-lite"/>
    </source>
</evidence>
<feature type="compositionally biased region" description="Polar residues" evidence="1">
    <location>
        <begin position="1"/>
        <end position="19"/>
    </location>
</feature>
<protein>
    <submittedName>
        <fullName evidence="3">Uncharacterized protein</fullName>
    </submittedName>
</protein>
<evidence type="ECO:0000313" key="3">
    <source>
        <dbReference type="WBParaSite" id="jg1554"/>
    </source>
</evidence>
<feature type="region of interest" description="Disordered" evidence="1">
    <location>
        <begin position="192"/>
        <end position="266"/>
    </location>
</feature>
<reference evidence="3" key="1">
    <citation type="submission" date="2022-11" db="UniProtKB">
        <authorList>
            <consortium name="WormBaseParasite"/>
        </authorList>
    </citation>
    <scope>IDENTIFICATION</scope>
</reference>
<dbReference type="WBParaSite" id="jg1554">
    <property type="protein sequence ID" value="jg1554"/>
    <property type="gene ID" value="jg1554"/>
</dbReference>
<name>A0A915D4N4_9BILA</name>
<feature type="compositionally biased region" description="Pro residues" evidence="1">
    <location>
        <begin position="246"/>
        <end position="255"/>
    </location>
</feature>
<feature type="region of interest" description="Disordered" evidence="1">
    <location>
        <begin position="103"/>
        <end position="140"/>
    </location>
</feature>